<dbReference type="KEGG" id="vda:VDAG_09215"/>
<keyword evidence="3" id="KW-1185">Reference proteome</keyword>
<dbReference type="eggNOG" id="ENOG502SQ23">
    <property type="taxonomic scope" value="Eukaryota"/>
</dbReference>
<dbReference type="AlphaFoldDB" id="G2XFU1"/>
<dbReference type="OrthoDB" id="4062651at2759"/>
<proteinExistence type="predicted"/>
<dbReference type="GeneID" id="20710678"/>
<organism evidence="2 3">
    <name type="scientific">Verticillium dahliae (strain VdLs.17 / ATCC MYA-4575 / FGSC 10137)</name>
    <name type="common">Verticillium wilt</name>
    <dbReference type="NCBI Taxonomy" id="498257"/>
    <lineage>
        <taxon>Eukaryota</taxon>
        <taxon>Fungi</taxon>
        <taxon>Dikarya</taxon>
        <taxon>Ascomycota</taxon>
        <taxon>Pezizomycotina</taxon>
        <taxon>Sordariomycetes</taxon>
        <taxon>Hypocreomycetidae</taxon>
        <taxon>Glomerellales</taxon>
        <taxon>Plectosphaerellaceae</taxon>
        <taxon>Verticillium</taxon>
    </lineage>
</organism>
<reference evidence="2 3" key="1">
    <citation type="submission" date="2008-03" db="EMBL/GenBank/DDBJ databases">
        <title>The Genome Sequence of Verticillium dahliae VdLs.17.</title>
        <authorList>
            <consortium name="The Broad Institute Genome Sequencing Platform"/>
            <person name="Ma L.-J.J."/>
            <person name="Klosterman S.J."/>
            <person name="Subbarao K."/>
            <person name="Dobinson K."/>
            <person name="Veronese P."/>
            <person name="Kang S."/>
            <person name="Gold S.E."/>
            <person name="Young S."/>
            <person name="Jaffe D."/>
            <person name="Gnerre S."/>
            <person name="Berlin A."/>
            <person name="Heiman D."/>
            <person name="Hepburn T."/>
            <person name="Sykes S."/>
            <person name="Alvarado L."/>
            <person name="Kodira C.D."/>
            <person name="Lander E."/>
            <person name="Galagan J."/>
            <person name="Nusbaum C."/>
            <person name="Birren B."/>
        </authorList>
    </citation>
    <scope>NUCLEOTIDE SEQUENCE [LARGE SCALE GENOMIC DNA]</scope>
    <source>
        <strain evidence="3">VdLs.17 / ATCC MYA-4575 / FGSC 10137</strain>
    </source>
</reference>
<dbReference type="Pfam" id="PF00069">
    <property type="entry name" value="Pkinase"/>
    <property type="match status" value="1"/>
</dbReference>
<sequence length="333" mass="38061">MSPLEYFVESYLTSDKDDDCEITVRRNGKLIYLRLSPLQFQESPEVEAYYFKCLNVLKSGEEVIDDLYDDEAQEWLVKPFEPLMAQFATEPPGGLGIPTLAKYFFADYLVLTLDVKKEELRPRRVETQTPPRIPWVWISDELAHDLEGWTTIYPPSQVEIYYDRPQDVLIRLPRRVHVNDGKDTYFFKPFCVGGSREEVSQELKNFKQIAMANLGPKARVCRLHGVVGDGDQLLGMLLTFVEERLPLHRARAFAPSSLRQQWAAQIKDSLAALHKAGLVWGDVKPHNVLIDAEDNAWLIDFGGSYTEGWVDRQEAGTVEGDLHGLARILEFLS</sequence>
<accession>G2XFU1</accession>
<evidence type="ECO:0000313" key="2">
    <source>
        <dbReference type="EMBL" id="EGY18689.1"/>
    </source>
</evidence>
<evidence type="ECO:0000313" key="3">
    <source>
        <dbReference type="Proteomes" id="UP000001611"/>
    </source>
</evidence>
<dbReference type="HOGENOM" id="CLU_035264_1_1_1"/>
<dbReference type="GO" id="GO:0005524">
    <property type="term" value="F:ATP binding"/>
    <property type="evidence" value="ECO:0007669"/>
    <property type="project" value="InterPro"/>
</dbReference>
<dbReference type="InterPro" id="IPR000719">
    <property type="entry name" value="Prot_kinase_dom"/>
</dbReference>
<gene>
    <name evidence="2" type="ORF">VDAG_09215</name>
</gene>
<dbReference type="EMBL" id="DS572717">
    <property type="protein sequence ID" value="EGY18689.1"/>
    <property type="molecule type" value="Genomic_DNA"/>
</dbReference>
<dbReference type="Proteomes" id="UP000001611">
    <property type="component" value="Chromosome 4"/>
</dbReference>
<dbReference type="RefSeq" id="XP_009653812.1">
    <property type="nucleotide sequence ID" value="XM_009655517.1"/>
</dbReference>
<dbReference type="OMA" id="DKNDDAW"/>
<feature type="domain" description="Protein kinase" evidence="1">
    <location>
        <begin position="146"/>
        <end position="333"/>
    </location>
</feature>
<dbReference type="GO" id="GO:0004672">
    <property type="term" value="F:protein kinase activity"/>
    <property type="evidence" value="ECO:0007669"/>
    <property type="project" value="InterPro"/>
</dbReference>
<dbReference type="STRING" id="498257.G2XFU1"/>
<dbReference type="SUPFAM" id="SSF56112">
    <property type="entry name" value="Protein kinase-like (PK-like)"/>
    <property type="match status" value="1"/>
</dbReference>
<dbReference type="PROSITE" id="PS50011">
    <property type="entry name" value="PROTEIN_KINASE_DOM"/>
    <property type="match status" value="1"/>
</dbReference>
<dbReference type="InterPro" id="IPR011009">
    <property type="entry name" value="Kinase-like_dom_sf"/>
</dbReference>
<dbReference type="InParanoid" id="G2XFU1"/>
<dbReference type="Gene3D" id="1.10.510.10">
    <property type="entry name" value="Transferase(Phosphotransferase) domain 1"/>
    <property type="match status" value="1"/>
</dbReference>
<evidence type="ECO:0000259" key="1">
    <source>
        <dbReference type="PROSITE" id="PS50011"/>
    </source>
</evidence>
<name>G2XFU1_VERDV</name>
<protein>
    <recommendedName>
        <fullName evidence="1">Protein kinase domain-containing protein</fullName>
    </recommendedName>
</protein>